<comment type="caution">
    <text evidence="3">The sequence shown here is derived from an EMBL/GenBank/DDBJ whole genome shotgun (WGS) entry which is preliminary data.</text>
</comment>
<name>A0AAD4BYZ9_BOLED</name>
<sequence length="598" mass="64523">MSSKLTPSGISPRSPRSEPSVHQIPTPGTENKRPPRYEPLELNFWSIRAASLFMILLGIVLQIGLFLSETRNGFPVPTEKVLSLVSTHFLASFFSSLFAPYVTLSQGGAPASRSILLDYVSLPISDTKCLLSNKLNTIYHSWIYRHSLITTSGLIGLSVILLQPLAGSLLQVRKVPHLSDSTALLMGTIGLSPNIDNLNGFLASAGVSVSRRGGANLLILAVYNNQVDPPFVHDDWAAGEFQAQPGAYLNGTLAVTTTAIQTGLNCASPSSLNLTTNADGSHIALATFSDGCSASNVSNPSGGIEQFSVFNVNSCGASGLDVKFQPVVFWFYPNSSSPQVASVYCSPTMNVFTVETSMNLTTASLGDCTIIEPVQSTNNVTGSPQYGRPYNGVVFGSVQDPYVSSRALAVNLVLPDAIYRYASRQPGGPLSVFQDPYGFLNATENIYTRYLSIAAQINYFLTGNSTTPAQLTTETPRLFIQTLPAFILSSLMIAIGFVGFGVHYLHRRARRRLWLTSPPGSIGAIVSLTSRSGFGQFLLPYDDERKMQERLSGLTFCIDERTGAIVAEEDFGAVESSDEVALLARQRSYGTESWTDKL</sequence>
<dbReference type="InterPro" id="IPR021840">
    <property type="entry name" value="DUF3433"/>
</dbReference>
<evidence type="ECO:0000313" key="4">
    <source>
        <dbReference type="Proteomes" id="UP001194468"/>
    </source>
</evidence>
<keyword evidence="2" id="KW-1133">Transmembrane helix</keyword>
<feature type="transmembrane region" description="Helical" evidence="2">
    <location>
        <begin position="85"/>
        <end position="104"/>
    </location>
</feature>
<evidence type="ECO:0000256" key="1">
    <source>
        <dbReference type="SAM" id="MobiDB-lite"/>
    </source>
</evidence>
<accession>A0AAD4BYZ9</accession>
<evidence type="ECO:0000256" key="2">
    <source>
        <dbReference type="SAM" id="Phobius"/>
    </source>
</evidence>
<keyword evidence="2" id="KW-0812">Transmembrane</keyword>
<keyword evidence="4" id="KW-1185">Reference proteome</keyword>
<protein>
    <submittedName>
        <fullName evidence="3">Uncharacterized protein</fullName>
    </submittedName>
</protein>
<dbReference type="Proteomes" id="UP001194468">
    <property type="component" value="Unassembled WGS sequence"/>
</dbReference>
<dbReference type="Pfam" id="PF11915">
    <property type="entry name" value="DUF3433"/>
    <property type="match status" value="1"/>
</dbReference>
<feature type="compositionally biased region" description="Polar residues" evidence="1">
    <location>
        <begin position="1"/>
        <end position="11"/>
    </location>
</feature>
<organism evidence="3 4">
    <name type="scientific">Boletus edulis BED1</name>
    <dbReference type="NCBI Taxonomy" id="1328754"/>
    <lineage>
        <taxon>Eukaryota</taxon>
        <taxon>Fungi</taxon>
        <taxon>Dikarya</taxon>
        <taxon>Basidiomycota</taxon>
        <taxon>Agaricomycotina</taxon>
        <taxon>Agaricomycetes</taxon>
        <taxon>Agaricomycetidae</taxon>
        <taxon>Boletales</taxon>
        <taxon>Boletineae</taxon>
        <taxon>Boletaceae</taxon>
        <taxon>Boletoideae</taxon>
        <taxon>Boletus</taxon>
    </lineage>
</organism>
<evidence type="ECO:0000313" key="3">
    <source>
        <dbReference type="EMBL" id="KAF8443930.1"/>
    </source>
</evidence>
<reference evidence="3" key="1">
    <citation type="submission" date="2019-10" db="EMBL/GenBank/DDBJ databases">
        <authorList>
            <consortium name="DOE Joint Genome Institute"/>
            <person name="Kuo A."/>
            <person name="Miyauchi S."/>
            <person name="Kiss E."/>
            <person name="Drula E."/>
            <person name="Kohler A."/>
            <person name="Sanchez-Garcia M."/>
            <person name="Andreopoulos B."/>
            <person name="Barry K.W."/>
            <person name="Bonito G."/>
            <person name="Buee M."/>
            <person name="Carver A."/>
            <person name="Chen C."/>
            <person name="Cichocki N."/>
            <person name="Clum A."/>
            <person name="Culley D."/>
            <person name="Crous P.W."/>
            <person name="Fauchery L."/>
            <person name="Girlanda M."/>
            <person name="Hayes R."/>
            <person name="Keri Z."/>
            <person name="LaButti K."/>
            <person name="Lipzen A."/>
            <person name="Lombard V."/>
            <person name="Magnuson J."/>
            <person name="Maillard F."/>
            <person name="Morin E."/>
            <person name="Murat C."/>
            <person name="Nolan M."/>
            <person name="Ohm R."/>
            <person name="Pangilinan J."/>
            <person name="Pereira M."/>
            <person name="Perotto S."/>
            <person name="Peter M."/>
            <person name="Riley R."/>
            <person name="Sitrit Y."/>
            <person name="Stielow B."/>
            <person name="Szollosi G."/>
            <person name="Zifcakova L."/>
            <person name="Stursova M."/>
            <person name="Spatafora J.W."/>
            <person name="Tedersoo L."/>
            <person name="Vaario L.-M."/>
            <person name="Yamada A."/>
            <person name="Yan M."/>
            <person name="Wang P."/>
            <person name="Xu J."/>
            <person name="Bruns T."/>
            <person name="Baldrian P."/>
            <person name="Vilgalys R."/>
            <person name="Henrissat B."/>
            <person name="Grigoriev I.V."/>
            <person name="Hibbett D."/>
            <person name="Nagy L.G."/>
            <person name="Martin F.M."/>
        </authorList>
    </citation>
    <scope>NUCLEOTIDE SEQUENCE</scope>
    <source>
        <strain evidence="3">BED1</strain>
    </source>
</reference>
<reference evidence="3" key="2">
    <citation type="journal article" date="2020" name="Nat. Commun.">
        <title>Large-scale genome sequencing of mycorrhizal fungi provides insights into the early evolution of symbiotic traits.</title>
        <authorList>
            <person name="Miyauchi S."/>
            <person name="Kiss E."/>
            <person name="Kuo A."/>
            <person name="Drula E."/>
            <person name="Kohler A."/>
            <person name="Sanchez-Garcia M."/>
            <person name="Morin E."/>
            <person name="Andreopoulos B."/>
            <person name="Barry K.W."/>
            <person name="Bonito G."/>
            <person name="Buee M."/>
            <person name="Carver A."/>
            <person name="Chen C."/>
            <person name="Cichocki N."/>
            <person name="Clum A."/>
            <person name="Culley D."/>
            <person name="Crous P.W."/>
            <person name="Fauchery L."/>
            <person name="Girlanda M."/>
            <person name="Hayes R.D."/>
            <person name="Keri Z."/>
            <person name="LaButti K."/>
            <person name="Lipzen A."/>
            <person name="Lombard V."/>
            <person name="Magnuson J."/>
            <person name="Maillard F."/>
            <person name="Murat C."/>
            <person name="Nolan M."/>
            <person name="Ohm R.A."/>
            <person name="Pangilinan J."/>
            <person name="Pereira M.F."/>
            <person name="Perotto S."/>
            <person name="Peter M."/>
            <person name="Pfister S."/>
            <person name="Riley R."/>
            <person name="Sitrit Y."/>
            <person name="Stielow J.B."/>
            <person name="Szollosi G."/>
            <person name="Zifcakova L."/>
            <person name="Stursova M."/>
            <person name="Spatafora J.W."/>
            <person name="Tedersoo L."/>
            <person name="Vaario L.M."/>
            <person name="Yamada A."/>
            <person name="Yan M."/>
            <person name="Wang P."/>
            <person name="Xu J."/>
            <person name="Bruns T."/>
            <person name="Baldrian P."/>
            <person name="Vilgalys R."/>
            <person name="Dunand C."/>
            <person name="Henrissat B."/>
            <person name="Grigoriev I.V."/>
            <person name="Hibbett D."/>
            <person name="Nagy L.G."/>
            <person name="Martin F.M."/>
        </authorList>
    </citation>
    <scope>NUCLEOTIDE SEQUENCE</scope>
    <source>
        <strain evidence="3">BED1</strain>
    </source>
</reference>
<feature type="transmembrane region" description="Helical" evidence="2">
    <location>
        <begin position="42"/>
        <end position="65"/>
    </location>
</feature>
<feature type="transmembrane region" description="Helical" evidence="2">
    <location>
        <begin position="483"/>
        <end position="505"/>
    </location>
</feature>
<proteinExistence type="predicted"/>
<gene>
    <name evidence="3" type="ORF">L210DRAFT_1002698</name>
</gene>
<dbReference type="AlphaFoldDB" id="A0AAD4BYZ9"/>
<feature type="region of interest" description="Disordered" evidence="1">
    <location>
        <begin position="1"/>
        <end position="34"/>
    </location>
</feature>
<keyword evidence="2" id="KW-0472">Membrane</keyword>
<dbReference type="EMBL" id="WHUW01000007">
    <property type="protein sequence ID" value="KAF8443930.1"/>
    <property type="molecule type" value="Genomic_DNA"/>
</dbReference>